<dbReference type="PANTHER" id="PTHR46268">
    <property type="entry name" value="STRESS RESPONSE PROTEIN NHAX"/>
    <property type="match status" value="1"/>
</dbReference>
<evidence type="ECO:0000313" key="3">
    <source>
        <dbReference type="EMBL" id="AKH96547.1"/>
    </source>
</evidence>
<evidence type="ECO:0000256" key="1">
    <source>
        <dbReference type="ARBA" id="ARBA00008791"/>
    </source>
</evidence>
<reference evidence="4 5" key="3">
    <citation type="journal article" date="2016" name="Stand. Genomic Sci.">
        <title>Complete genome sequence of 'Halanaeroarchaeum sulfurireducens' M27-SA2, a sulfur-reducing and acetate-oxidizing haloarchaeon from the deep-sea hypersaline anoxic lake Medee.</title>
        <authorList>
            <person name="Messina E."/>
            <person name="Sorokin D.Y."/>
            <person name="Kublanov I.V."/>
            <person name="Toshchakov S."/>
            <person name="Lopatina A."/>
            <person name="Arcadi E."/>
            <person name="Smedile F."/>
            <person name="La Spada G."/>
            <person name="La Cono V."/>
            <person name="Yakimov M.M."/>
        </authorList>
    </citation>
    <scope>NUCLEOTIDE SEQUENCE [LARGE SCALE GENOMIC DNA]</scope>
    <source>
        <strain evidence="4 5">M27-SA2</strain>
    </source>
</reference>
<proteinExistence type="inferred from homology"/>
<reference evidence="5" key="2">
    <citation type="submission" date="2015-05" db="EMBL/GenBank/DDBJ databases">
        <title>Complete genome sequence of Halanaeroarchaeum sulfurireducens type strain M27-SA2, a sulfate-reducer haloarchaeon from marine anoxic lake Medee.</title>
        <authorList>
            <person name="Messina E."/>
            <person name="Kublanov I.V."/>
            <person name="Toshchakov S."/>
            <person name="Arcadi E."/>
            <person name="La Spada G."/>
            <person name="La Cono V."/>
            <person name="Yakimov M.M."/>
        </authorList>
    </citation>
    <scope>NUCLEOTIDE SEQUENCE [LARGE SCALE GENOMIC DNA]</scope>
    <source>
        <strain evidence="5">M27-SA2</strain>
    </source>
</reference>
<dbReference type="AlphaFoldDB" id="A0A0F7P769"/>
<dbReference type="Gene3D" id="3.40.50.620">
    <property type="entry name" value="HUPs"/>
    <property type="match status" value="1"/>
</dbReference>
<dbReference type="PANTHER" id="PTHR46268:SF6">
    <property type="entry name" value="UNIVERSAL STRESS PROTEIN UP12"/>
    <property type="match status" value="1"/>
</dbReference>
<name>A0A0F7P769_9EURY</name>
<dbReference type="OrthoDB" id="281037at2157"/>
<accession>A0A0F7P769</accession>
<sequence>MYSILVPVDDNEERAEMQINTIESLPPIDDKVEAHVLYVYEEVETPGEGDGFASAYLDDVNASLDELRDLPETVETTVDALEDLGAAVTVHELVGDPADAILSTAEDVDADVVMMGVRDRSPIGKVVFGSVSQKVILGSEVPVIVAR</sequence>
<dbReference type="GeneID" id="26009408"/>
<dbReference type="CDD" id="cd00293">
    <property type="entry name" value="USP-like"/>
    <property type="match status" value="1"/>
</dbReference>
<evidence type="ECO:0000313" key="5">
    <source>
        <dbReference type="Proteomes" id="UP000060390"/>
    </source>
</evidence>
<reference evidence="3 6" key="1">
    <citation type="journal article" date="2015" name="ISME J.">
        <title>Elemental sulfur and acetate can support life of a novel strictly anaerobic haloarchaeon.</title>
        <authorList>
            <person name="Sorokin D.Y."/>
            <person name="Kublanov I.V."/>
            <person name="Gavrilov S.N."/>
            <person name="Rojo D."/>
            <person name="Roman P."/>
            <person name="Golyshin P.N."/>
            <person name="Slepak V.Z."/>
            <person name="Smedile F."/>
            <person name="Ferrer M."/>
            <person name="Messina E."/>
            <person name="La Cono V."/>
            <person name="Yakimov M.M."/>
        </authorList>
    </citation>
    <scope>NUCLEOTIDE SEQUENCE [LARGE SCALE GENOMIC DNA]</scope>
    <source>
        <strain evidence="3 6">HSR2</strain>
    </source>
</reference>
<organism evidence="3 6">
    <name type="scientific">Halanaeroarchaeum sulfurireducens</name>
    <dbReference type="NCBI Taxonomy" id="1604004"/>
    <lineage>
        <taxon>Archaea</taxon>
        <taxon>Methanobacteriati</taxon>
        <taxon>Methanobacteriota</taxon>
        <taxon>Stenosarchaea group</taxon>
        <taxon>Halobacteria</taxon>
        <taxon>Halobacteriales</taxon>
        <taxon>Halobacteriaceae</taxon>
        <taxon>Halanaeroarchaeum</taxon>
    </lineage>
</organism>
<comment type="similarity">
    <text evidence="1">Belongs to the universal stress protein A family.</text>
</comment>
<dbReference type="EMBL" id="CP008874">
    <property type="protein sequence ID" value="AKH96547.1"/>
    <property type="molecule type" value="Genomic_DNA"/>
</dbReference>
<dbReference type="InterPro" id="IPR006016">
    <property type="entry name" value="UspA"/>
</dbReference>
<dbReference type="InterPro" id="IPR006015">
    <property type="entry name" value="Universal_stress_UspA"/>
</dbReference>
<dbReference type="RefSeq" id="WP_050047403.1">
    <property type="nucleotide sequence ID" value="NZ_CP008874.1"/>
</dbReference>
<dbReference type="Proteomes" id="UP000069906">
    <property type="component" value="Chromosome"/>
</dbReference>
<feature type="domain" description="UspA" evidence="2">
    <location>
        <begin position="3"/>
        <end position="147"/>
    </location>
</feature>
<dbReference type="EMBL" id="CP011564">
    <property type="protein sequence ID" value="ALG80949.1"/>
    <property type="molecule type" value="Genomic_DNA"/>
</dbReference>
<keyword evidence="6" id="KW-1185">Reference proteome</keyword>
<dbReference type="InterPro" id="IPR014729">
    <property type="entry name" value="Rossmann-like_a/b/a_fold"/>
</dbReference>
<dbReference type="KEGG" id="hsu:HLASF_0033"/>
<protein>
    <submittedName>
        <fullName evidence="3">UspA domain-containing protein</fullName>
    </submittedName>
</protein>
<dbReference type="HOGENOM" id="CLU_049301_19_1_2"/>
<dbReference type="Pfam" id="PF00582">
    <property type="entry name" value="Usp"/>
    <property type="match status" value="1"/>
</dbReference>
<dbReference type="Proteomes" id="UP000060390">
    <property type="component" value="Chromosome"/>
</dbReference>
<dbReference type="KEGG" id="hsf:HLASA_0033"/>
<dbReference type="PRINTS" id="PR01438">
    <property type="entry name" value="UNVRSLSTRESS"/>
</dbReference>
<evidence type="ECO:0000313" key="6">
    <source>
        <dbReference type="Proteomes" id="UP000069906"/>
    </source>
</evidence>
<gene>
    <name evidence="3" type="primary">uspA1</name>
    <name evidence="4" type="ORF">HLASA_0033</name>
    <name evidence="3" type="ORF">HLASF_0033</name>
</gene>
<dbReference type="SUPFAM" id="SSF52402">
    <property type="entry name" value="Adenine nucleotide alpha hydrolases-like"/>
    <property type="match status" value="1"/>
</dbReference>
<evidence type="ECO:0000259" key="2">
    <source>
        <dbReference type="Pfam" id="PF00582"/>
    </source>
</evidence>
<evidence type="ECO:0000313" key="4">
    <source>
        <dbReference type="EMBL" id="ALG80949.1"/>
    </source>
</evidence>